<evidence type="ECO:0000256" key="4">
    <source>
        <dbReference type="ARBA" id="ARBA00012735"/>
    </source>
</evidence>
<dbReference type="EMBL" id="JAAFYZ010000183">
    <property type="protein sequence ID" value="MBS2552341.1"/>
    <property type="molecule type" value="Genomic_DNA"/>
</dbReference>
<evidence type="ECO:0000256" key="11">
    <source>
        <dbReference type="PIRNR" id="PIRNR037219"/>
    </source>
</evidence>
<dbReference type="RefSeq" id="WP_212017824.1">
    <property type="nucleotide sequence ID" value="NZ_JAAFYZ010000183.1"/>
</dbReference>
<keyword evidence="6 11" id="KW-0349">Heme</keyword>
<evidence type="ECO:0000256" key="12">
    <source>
        <dbReference type="SAM" id="MobiDB-lite"/>
    </source>
</evidence>
<evidence type="ECO:0000256" key="8">
    <source>
        <dbReference type="ARBA" id="ARBA00023002"/>
    </source>
</evidence>
<comment type="caution">
    <text evidence="14">The sequence shown here is derived from an EMBL/GenBank/DDBJ whole genome shotgun (WGS) entry which is preliminary data.</text>
</comment>
<reference evidence="14 15" key="1">
    <citation type="submission" date="2020-02" db="EMBL/GenBank/DDBJ databases">
        <title>Acidophilic actinobacteria isolated from forest soil.</title>
        <authorList>
            <person name="Golinska P."/>
        </authorList>
    </citation>
    <scope>NUCLEOTIDE SEQUENCE [LARGE SCALE GENOMIC DNA]</scope>
    <source>
        <strain evidence="14 15">NL8</strain>
    </source>
</reference>
<comment type="miscellaneous">
    <text evidence="11">This protein is similar to the oxygenase domain of eukaryotic nitric oxide synthases but lacks the reductase domain which, in eukaryotes, is responsible for transfer of electrons to the ferric heme during nitric oxide synthesis.</text>
</comment>
<keyword evidence="9 11" id="KW-0408">Iron</keyword>
<evidence type="ECO:0000256" key="7">
    <source>
        <dbReference type="ARBA" id="ARBA00022723"/>
    </source>
</evidence>
<feature type="region of interest" description="Disordered" evidence="12">
    <location>
        <begin position="1"/>
        <end position="25"/>
    </location>
</feature>
<dbReference type="PANTHER" id="PTHR43410:SF1">
    <property type="entry name" value="NITRIC OXIDE SYNTHASE"/>
    <property type="match status" value="1"/>
</dbReference>
<evidence type="ECO:0000256" key="1">
    <source>
        <dbReference type="ARBA" id="ARBA00001971"/>
    </source>
</evidence>
<dbReference type="SUPFAM" id="SSF56512">
    <property type="entry name" value="Nitric oxide (NO) synthase oxygenase domain"/>
    <property type="match status" value="1"/>
</dbReference>
<protein>
    <recommendedName>
        <fullName evidence="5 11">Nitric oxide synthase oxygenase</fullName>
        <ecNumber evidence="4 11">1.14.14.47</ecNumber>
    </recommendedName>
</protein>
<dbReference type="InterPro" id="IPR050607">
    <property type="entry name" value="NOS"/>
</dbReference>
<dbReference type="Pfam" id="PF02898">
    <property type="entry name" value="NO_synthase"/>
    <property type="match status" value="1"/>
</dbReference>
<keyword evidence="7 11" id="KW-0479">Metal-binding</keyword>
<sequence length="388" mass="43415">MSADNVLSPSCPAAAYESQGGPAPDIATEAEDFLRQLRDEGISLDPDRIDQVRSEIQTTGTYRHTVEELRWGARIAWRNTPRCIGKFYWKALAICDMRHATTAEDVFAALVQQLREAFDDGRVRLLMTVFAPRRPGREGIRIWNSQLIRYAGYRQADGSVLGDPQTADLTERLTAMGWGHSKPGRFDILPIVIQMPGEPPRLFDLPADVIHEIPLDHPTLDWFADLGLRWHAFPSISDQCLRIGGVDYTAAPFSAWYTAAEIGARNLSDTGRYDMLPQVARGMGLDTSTDRTLWKDRALVELTAAVIHSFEQAGVSVIDHHFATRQFVRHEQREHAAGRDTAAHWELIVPPIGGSATPVWERRYDPTLVCPNFFPQAAPSMGEASWES</sequence>
<dbReference type="PANTHER" id="PTHR43410">
    <property type="entry name" value="NITRIC OXIDE SYNTHASE OXYGENASE"/>
    <property type="match status" value="1"/>
</dbReference>
<dbReference type="InterPro" id="IPR044944">
    <property type="entry name" value="NOS_dom_3"/>
</dbReference>
<comment type="function">
    <text evidence="2 11">Catalyzes the production of nitric oxide.</text>
</comment>
<comment type="subunit">
    <text evidence="11">Homodimer.</text>
</comment>
<dbReference type="EC" id="1.14.14.47" evidence="4 11"/>
<dbReference type="Proteomes" id="UP000730482">
    <property type="component" value="Unassembled WGS sequence"/>
</dbReference>
<dbReference type="InterPro" id="IPR004030">
    <property type="entry name" value="NOS_N"/>
</dbReference>
<evidence type="ECO:0000256" key="9">
    <source>
        <dbReference type="ARBA" id="ARBA00023004"/>
    </source>
</evidence>
<comment type="similarity">
    <text evidence="3 11">Belongs to the NOS family. Bacterial NOS oxygenase subfamily.</text>
</comment>
<dbReference type="InterPro" id="IPR044940">
    <property type="entry name" value="NOS_dom_2"/>
</dbReference>
<keyword evidence="15" id="KW-1185">Reference proteome</keyword>
<gene>
    <name evidence="14" type="ORF">KGQ19_36350</name>
</gene>
<evidence type="ECO:0000313" key="14">
    <source>
        <dbReference type="EMBL" id="MBS2552341.1"/>
    </source>
</evidence>
<name>A0ABS5L1Y1_9ACTN</name>
<proteinExistence type="inferred from homology"/>
<accession>A0ABS5L1Y1</accession>
<dbReference type="Gene3D" id="3.90.1230.10">
    <property type="entry name" value="Nitric Oxide Synthase, Chain A, domain 3"/>
    <property type="match status" value="1"/>
</dbReference>
<dbReference type="InterPro" id="IPR036119">
    <property type="entry name" value="NOS_N_sf"/>
</dbReference>
<evidence type="ECO:0000256" key="10">
    <source>
        <dbReference type="ARBA" id="ARBA00048713"/>
    </source>
</evidence>
<evidence type="ECO:0000256" key="6">
    <source>
        <dbReference type="ARBA" id="ARBA00022617"/>
    </source>
</evidence>
<dbReference type="Gene3D" id="3.90.440.10">
    <property type="entry name" value="Nitric Oxide Synthase,Heme Domain,Chain A domain 2"/>
    <property type="match status" value="1"/>
</dbReference>
<evidence type="ECO:0000259" key="13">
    <source>
        <dbReference type="Pfam" id="PF02898"/>
    </source>
</evidence>
<comment type="cofactor">
    <cofactor evidence="1 11">
        <name>heme</name>
        <dbReference type="ChEBI" id="CHEBI:30413"/>
    </cofactor>
</comment>
<dbReference type="Gene3D" id="3.90.340.10">
    <property type="entry name" value="Nitric Oxide Synthase, Chain A, domain 1"/>
    <property type="match status" value="1"/>
</dbReference>
<evidence type="ECO:0000256" key="2">
    <source>
        <dbReference type="ARBA" id="ARBA00002642"/>
    </source>
</evidence>
<evidence type="ECO:0000256" key="3">
    <source>
        <dbReference type="ARBA" id="ARBA00005411"/>
    </source>
</evidence>
<feature type="domain" description="Nitric oxide synthase (NOS)" evidence="13">
    <location>
        <begin position="25"/>
        <end position="379"/>
    </location>
</feature>
<evidence type="ECO:0000313" key="15">
    <source>
        <dbReference type="Proteomes" id="UP000730482"/>
    </source>
</evidence>
<evidence type="ECO:0000256" key="5">
    <source>
        <dbReference type="ARBA" id="ARBA00018859"/>
    </source>
</evidence>
<dbReference type="InterPro" id="IPR044943">
    <property type="entry name" value="NOS_dom_1"/>
</dbReference>
<dbReference type="PIRSF" id="PIRSF037219">
    <property type="entry name" value="NOS_oxygenase"/>
    <property type="match status" value="1"/>
</dbReference>
<comment type="catalytic activity">
    <reaction evidence="10">
        <text>3 reduced [flavodoxin] + 2 L-arginine + 4 O2 = 3 oxidized [flavodoxin] + 2 L-citrulline + 2 nitric oxide + 4 H2O + 5 H(+)</text>
        <dbReference type="Rhea" id="RHEA:52324"/>
        <dbReference type="Rhea" id="RHEA-COMP:10622"/>
        <dbReference type="Rhea" id="RHEA-COMP:10623"/>
        <dbReference type="ChEBI" id="CHEBI:15377"/>
        <dbReference type="ChEBI" id="CHEBI:15378"/>
        <dbReference type="ChEBI" id="CHEBI:15379"/>
        <dbReference type="ChEBI" id="CHEBI:16480"/>
        <dbReference type="ChEBI" id="CHEBI:32682"/>
        <dbReference type="ChEBI" id="CHEBI:57618"/>
        <dbReference type="ChEBI" id="CHEBI:57743"/>
        <dbReference type="ChEBI" id="CHEBI:58210"/>
        <dbReference type="EC" id="1.14.14.47"/>
    </reaction>
</comment>
<organism evidence="14 15">
    <name type="scientific">Catenulispora pinistramenti</name>
    <dbReference type="NCBI Taxonomy" id="2705254"/>
    <lineage>
        <taxon>Bacteria</taxon>
        <taxon>Bacillati</taxon>
        <taxon>Actinomycetota</taxon>
        <taxon>Actinomycetes</taxon>
        <taxon>Catenulisporales</taxon>
        <taxon>Catenulisporaceae</taxon>
        <taxon>Catenulispora</taxon>
    </lineage>
</organism>
<dbReference type="InterPro" id="IPR017142">
    <property type="entry name" value="Nitric_oxide_synthase_Oase-su"/>
</dbReference>
<keyword evidence="8 11" id="KW-0560">Oxidoreductase</keyword>